<name>A0A3S4UV69_9ACTN</name>
<dbReference type="PANTHER" id="PTHR35579:SF3">
    <property type="entry name" value="CRISPR SYSTEM CMS ENDORIBONUCLEASE CSM3"/>
    <property type="match status" value="1"/>
</dbReference>
<keyword evidence="6" id="KW-1185">Reference proteome</keyword>
<proteinExistence type="predicted"/>
<evidence type="ECO:0000256" key="1">
    <source>
        <dbReference type="ARBA" id="ARBA00023118"/>
    </source>
</evidence>
<protein>
    <submittedName>
        <fullName evidence="5">CRISPR-associated RAMP protein, SSO1426 family</fullName>
    </submittedName>
</protein>
<comment type="subunit">
    <text evidence="2">Part of the Csm effector complex that includes Cas10, Csm2, Csm3, Csm4 and Csm5.</text>
</comment>
<evidence type="ECO:0000313" key="5">
    <source>
        <dbReference type="EMBL" id="VEH70623.1"/>
    </source>
</evidence>
<dbReference type="InterPro" id="IPR052216">
    <property type="entry name" value="CRISPR_Csm3_endoribonuclease"/>
</dbReference>
<feature type="domain" description="CRISPR type III-associated protein" evidence="4">
    <location>
        <begin position="12"/>
        <end position="247"/>
    </location>
</feature>
<dbReference type="PANTHER" id="PTHR35579">
    <property type="entry name" value="CRISPR SYSTEM CMS ENDORIBONUCLEASE CSM3"/>
    <property type="match status" value="1"/>
</dbReference>
<dbReference type="CDD" id="cd09726">
    <property type="entry name" value="RAMP_I_III"/>
    <property type="match status" value="1"/>
</dbReference>
<dbReference type="AlphaFoldDB" id="A0A3S4UV69"/>
<evidence type="ECO:0000256" key="2">
    <source>
        <dbReference type="ARBA" id="ARBA00093789"/>
    </source>
</evidence>
<dbReference type="GeneID" id="64407377"/>
<dbReference type="RefSeq" id="WP_061786794.1">
    <property type="nucleotide sequence ID" value="NZ_LR134406.1"/>
</dbReference>
<organism evidence="5 6">
    <name type="scientific">Arachnia propionica</name>
    <dbReference type="NCBI Taxonomy" id="1750"/>
    <lineage>
        <taxon>Bacteria</taxon>
        <taxon>Bacillati</taxon>
        <taxon>Actinomycetota</taxon>
        <taxon>Actinomycetes</taxon>
        <taxon>Propionibacteriales</taxon>
        <taxon>Propionibacteriaceae</taxon>
        <taxon>Arachnia</taxon>
    </lineage>
</organism>
<reference evidence="5 6" key="1">
    <citation type="submission" date="2018-12" db="EMBL/GenBank/DDBJ databases">
        <authorList>
            <consortium name="Pathogen Informatics"/>
        </authorList>
    </citation>
    <scope>NUCLEOTIDE SEQUENCE [LARGE SCALE GENOMIC DNA]</scope>
    <source>
        <strain evidence="5 6">NCTC12967</strain>
    </source>
</reference>
<dbReference type="InterPro" id="IPR005537">
    <property type="entry name" value="RAMP_III_fam"/>
</dbReference>
<evidence type="ECO:0000256" key="3">
    <source>
        <dbReference type="SAM" id="MobiDB-lite"/>
    </source>
</evidence>
<feature type="region of interest" description="Disordered" evidence="3">
    <location>
        <begin position="186"/>
        <end position="214"/>
    </location>
</feature>
<accession>A0A3S4UV69</accession>
<dbReference type="GO" id="GO:0051607">
    <property type="term" value="P:defense response to virus"/>
    <property type="evidence" value="ECO:0007669"/>
    <property type="project" value="UniProtKB-KW"/>
</dbReference>
<feature type="domain" description="CRISPR type III-associated protein" evidence="4">
    <location>
        <begin position="354"/>
        <end position="519"/>
    </location>
</feature>
<gene>
    <name evidence="5" type="ORF">NCTC12967_01925</name>
</gene>
<sequence length="591" mass="63109">MSIIRYELTIRLTTHSPLHSGGMDVVADPTREGVDREAVATRFARDAHERPILTGRSVKGAVRTACTRYLEKNPESDVAQFLTEEAQARLWGDRGKKAPNGTPLRASALTFHPVEIPEEALAGSRSGDSSEAEQRQAGADLPCRVGIAMNRCWGAVGDGALFVHEFVPRGNALTLVITAEGINDEAPAKRTNAEGGADASEEKKEPAAPPEPATAAEVKQLLELIVGLFKAGQVSFGGRQSAGWGRIALDDGKPKDERWRLREFSLKTREGLKSLLSDSPLPGTELEPVDCGPAKRTRITVTWKSPTGILVADPGLSKQDKADLKEEREAALAEGRIFDKKPVPTVPLRDAGGEDGPLVLPGSSVRGALRARASRIARTVLVGALGQRLDNWSKPDITVHDQLADDPTLVRDLFGTTEQRGALTVLDTQAAPSANPRTVTHNAGDRWTGGVAEGALYGEEVHDGARWDDIVLELDPDRLPNEQNRRCAAWCLLGLVLAELSTGTLPLGSRGTRGLGQVEVTGLTVEGLELLGLPGDGSWMFTAGEGQSGRDAADALLKHLRTVNETIKPNGGADAAGWSSYLIETGEKNNA</sequence>
<dbReference type="Pfam" id="PF03787">
    <property type="entry name" value="RAMPs"/>
    <property type="match status" value="2"/>
</dbReference>
<dbReference type="EMBL" id="LR134406">
    <property type="protein sequence ID" value="VEH70623.1"/>
    <property type="molecule type" value="Genomic_DNA"/>
</dbReference>
<dbReference type="Proteomes" id="UP000273044">
    <property type="component" value="Chromosome"/>
</dbReference>
<keyword evidence="1" id="KW-0051">Antiviral defense</keyword>
<evidence type="ECO:0000259" key="4">
    <source>
        <dbReference type="Pfam" id="PF03787"/>
    </source>
</evidence>
<evidence type="ECO:0000313" key="6">
    <source>
        <dbReference type="Proteomes" id="UP000273044"/>
    </source>
</evidence>